<feature type="compositionally biased region" description="Low complexity" evidence="1">
    <location>
        <begin position="96"/>
        <end position="113"/>
    </location>
</feature>
<dbReference type="Proteomes" id="UP001373496">
    <property type="component" value="Unassembled WGS sequence"/>
</dbReference>
<proteinExistence type="predicted"/>
<name>A0ABU8EDF0_9ACTN</name>
<dbReference type="EMBL" id="JBAPLV010000052">
    <property type="protein sequence ID" value="MEI4281413.1"/>
    <property type="molecule type" value="Genomic_DNA"/>
</dbReference>
<evidence type="ECO:0000256" key="1">
    <source>
        <dbReference type="SAM" id="MobiDB-lite"/>
    </source>
</evidence>
<evidence type="ECO:0000313" key="2">
    <source>
        <dbReference type="EMBL" id="MEI4281413.1"/>
    </source>
</evidence>
<reference evidence="2 3" key="1">
    <citation type="submission" date="2024-03" db="EMBL/GenBank/DDBJ databases">
        <title>Draft genome sequence of Klenkia terrae.</title>
        <authorList>
            <person name="Duangmal K."/>
            <person name="Chantavorakit T."/>
        </authorList>
    </citation>
    <scope>NUCLEOTIDE SEQUENCE [LARGE SCALE GENOMIC DNA]</scope>
    <source>
        <strain evidence="2 3">JCM 17786</strain>
    </source>
</reference>
<evidence type="ECO:0000313" key="3">
    <source>
        <dbReference type="Proteomes" id="UP001373496"/>
    </source>
</evidence>
<feature type="region of interest" description="Disordered" evidence="1">
    <location>
        <begin position="8"/>
        <end position="36"/>
    </location>
</feature>
<organism evidence="2 3">
    <name type="scientific">Klenkia terrae</name>
    <dbReference type="NCBI Taxonomy" id="1052259"/>
    <lineage>
        <taxon>Bacteria</taxon>
        <taxon>Bacillati</taxon>
        <taxon>Actinomycetota</taxon>
        <taxon>Actinomycetes</taxon>
        <taxon>Geodermatophilales</taxon>
        <taxon>Geodermatophilaceae</taxon>
        <taxon>Klenkia</taxon>
    </lineage>
</organism>
<dbReference type="RefSeq" id="WP_336393084.1">
    <property type="nucleotide sequence ID" value="NZ_JBAPLV010000052.1"/>
</dbReference>
<protein>
    <submittedName>
        <fullName evidence="2">Uncharacterized protein</fullName>
    </submittedName>
</protein>
<keyword evidence="3" id="KW-1185">Reference proteome</keyword>
<gene>
    <name evidence="2" type="ORF">UXQ13_23270</name>
</gene>
<sequence length="184" mass="17060">MPPALLLCSGPSTPTWAAGPWGRPSSGPEGSPRDPVPLRSTAAWWMVARAWTTSARVSGSAPVAAPSTATAAVNASICWSTRATRRASPAVAAAGAAGDASPGAAGAAGAVGPDPGGPVGPAGSEGSVEAAGSVAVDASVSAAAPVVGVPVPVSGEPSPALAGSACPGVPVVGVAVGADGVTGD</sequence>
<comment type="caution">
    <text evidence="2">The sequence shown here is derived from an EMBL/GenBank/DDBJ whole genome shotgun (WGS) entry which is preliminary data.</text>
</comment>
<feature type="region of interest" description="Disordered" evidence="1">
    <location>
        <begin position="96"/>
        <end position="128"/>
    </location>
</feature>
<accession>A0ABU8EDF0</accession>